<feature type="domain" description="DNA mimic protein DMP19 C-terminal" evidence="1">
    <location>
        <begin position="36"/>
        <end position="151"/>
    </location>
</feature>
<dbReference type="AlphaFoldDB" id="A0A1M7ZYL7"/>
<gene>
    <name evidence="2" type="ORF">SAMN05443547_2299</name>
</gene>
<reference evidence="3" key="1">
    <citation type="submission" date="2016-12" db="EMBL/GenBank/DDBJ databases">
        <authorList>
            <person name="Varghese N."/>
            <person name="Submissions S."/>
        </authorList>
    </citation>
    <scope>NUCLEOTIDE SEQUENCE [LARGE SCALE GENOMIC DNA]</scope>
    <source>
        <strain evidence="3">DSM 18830</strain>
    </source>
</reference>
<protein>
    <recommendedName>
        <fullName evidence="1">DNA mimic protein DMP19 C-terminal domain-containing protein</fullName>
    </recommendedName>
</protein>
<dbReference type="OrthoDB" id="7989464at2"/>
<name>A0A1M7ZYL7_9FLAO</name>
<keyword evidence="3" id="KW-1185">Reference proteome</keyword>
<dbReference type="InterPro" id="IPR025402">
    <property type="entry name" value="DMP19_C"/>
</dbReference>
<accession>A0A1M7ZYL7</accession>
<dbReference type="EMBL" id="FRYK01000004">
    <property type="protein sequence ID" value="SHO73923.1"/>
    <property type="molecule type" value="Genomic_DNA"/>
</dbReference>
<evidence type="ECO:0000313" key="3">
    <source>
        <dbReference type="Proteomes" id="UP000184611"/>
    </source>
</evidence>
<sequence length="157" mass="17950">MSKINEIVNLADEIEIIEAVGTIIWNKKEETDGFTDLSEGEKTFVLIDIFEGAMNEGGFQFFFENETGDYAREIVEAYKKIGATKTANIIAKAIGLFGINNFSEDLETRELAMEKLDDSVFSGWEDLDEIFFNDEQEEDVVALIVRYIKNNKNEFNY</sequence>
<evidence type="ECO:0000259" key="1">
    <source>
        <dbReference type="Pfam" id="PF14300"/>
    </source>
</evidence>
<dbReference type="STRING" id="416016.SAMN05443547_2299"/>
<evidence type="ECO:0000313" key="2">
    <source>
        <dbReference type="EMBL" id="SHO73923.1"/>
    </source>
</evidence>
<organism evidence="2 3">
    <name type="scientific">Flavobacterium cucumis</name>
    <dbReference type="NCBI Taxonomy" id="416016"/>
    <lineage>
        <taxon>Bacteria</taxon>
        <taxon>Pseudomonadati</taxon>
        <taxon>Bacteroidota</taxon>
        <taxon>Flavobacteriia</taxon>
        <taxon>Flavobacteriales</taxon>
        <taxon>Flavobacteriaceae</taxon>
        <taxon>Flavobacterium</taxon>
    </lineage>
</organism>
<dbReference type="RefSeq" id="WP_073584544.1">
    <property type="nucleotide sequence ID" value="NZ_CBCSEA010000007.1"/>
</dbReference>
<dbReference type="Gene3D" id="1.20.1420.60">
    <property type="match status" value="1"/>
</dbReference>
<dbReference type="Proteomes" id="UP000184611">
    <property type="component" value="Unassembled WGS sequence"/>
</dbReference>
<dbReference type="Pfam" id="PF14300">
    <property type="entry name" value="DMP19"/>
    <property type="match status" value="1"/>
</dbReference>
<proteinExistence type="predicted"/>